<dbReference type="EMBL" id="CAACVR010000011">
    <property type="protein sequence ID" value="VEU21209.1"/>
    <property type="molecule type" value="Genomic_DNA"/>
</dbReference>
<organism evidence="12 13">
    <name type="scientific">Brettanomyces naardenensis</name>
    <name type="common">Yeast</name>
    <dbReference type="NCBI Taxonomy" id="13370"/>
    <lineage>
        <taxon>Eukaryota</taxon>
        <taxon>Fungi</taxon>
        <taxon>Dikarya</taxon>
        <taxon>Ascomycota</taxon>
        <taxon>Saccharomycotina</taxon>
        <taxon>Pichiomycetes</taxon>
        <taxon>Pichiales</taxon>
        <taxon>Pichiaceae</taxon>
        <taxon>Brettanomyces</taxon>
    </lineage>
</organism>
<comment type="function">
    <text evidence="9">Component of the ERMES/MDM complex, which serves as a molecular tether to connect the endoplasmic reticulum (ER) and mitochondria. Components of this complex are involved in the control of mitochondrial shape and protein biogenesis, and function in nonvesicular lipid trafficking between the ER and mitochondria. MDM12 is required for the interaction of the ER-resident membrane protein MMM1 and the outer mitochondrial membrane-resident beta-barrel protein MDM10. The MDM12-MMM1 subcomplex functions in the major beta-barrel assembly pathway that is responsible for biogenesis of all mitochondrial outer membrane beta-barrel proteins, and acts in a late step after the SAM complex. The MDM10-MDM12-MMM1 subcomplex further acts in the TOM40-specific pathway after the action of the MDM12-MMM1 complex. Essential for establishing and maintaining the structure of mitochondria and maintenance of mtDNA nucleoids.</text>
</comment>
<dbReference type="CDD" id="cd21672">
    <property type="entry name" value="SMP_Mdm12"/>
    <property type="match status" value="1"/>
</dbReference>
<keyword evidence="5" id="KW-0445">Lipid transport</keyword>
<keyword evidence="8 9" id="KW-0472">Membrane</keyword>
<dbReference type="Pfam" id="PF26544">
    <property type="entry name" value="Mdm12"/>
    <property type="match status" value="3"/>
</dbReference>
<feature type="compositionally biased region" description="Polar residues" evidence="10">
    <location>
        <begin position="385"/>
        <end position="394"/>
    </location>
</feature>
<keyword evidence="3 9" id="KW-1000">Mitochondrion outer membrane</keyword>
<dbReference type="FunCoup" id="A0A448YJV9">
    <property type="interactions" value="57"/>
</dbReference>
<dbReference type="GO" id="GO:0032865">
    <property type="term" value="C:ERMES complex"/>
    <property type="evidence" value="ECO:0007669"/>
    <property type="project" value="UniProtKB-UniRule"/>
</dbReference>
<evidence type="ECO:0000256" key="4">
    <source>
        <dbReference type="ARBA" id="ARBA00022824"/>
    </source>
</evidence>
<dbReference type="InParanoid" id="A0A448YJV9"/>
<evidence type="ECO:0000256" key="6">
    <source>
        <dbReference type="ARBA" id="ARBA00023121"/>
    </source>
</evidence>
<keyword evidence="6" id="KW-0446">Lipid-binding</keyword>
<keyword evidence="7 9" id="KW-0496">Mitochondrion</keyword>
<feature type="compositionally biased region" description="Polar residues" evidence="10">
    <location>
        <begin position="198"/>
        <end position="209"/>
    </location>
</feature>
<dbReference type="PANTHER" id="PTHR28204">
    <property type="entry name" value="MITOCHONDRIAL DISTRIBUTION AND MORPHOLOGY PROTEIN 12"/>
    <property type="match status" value="1"/>
</dbReference>
<evidence type="ECO:0000313" key="12">
    <source>
        <dbReference type="EMBL" id="VEU21209.1"/>
    </source>
</evidence>
<dbReference type="GO" id="GO:1990456">
    <property type="term" value="P:mitochondrion-endoplasmic reticulum membrane tethering"/>
    <property type="evidence" value="ECO:0007669"/>
    <property type="project" value="TreeGrafter"/>
</dbReference>
<keyword evidence="4 9" id="KW-0256">Endoplasmic reticulum</keyword>
<protein>
    <recommendedName>
        <fullName evidence="9">Mitochondrial distribution and morphology protein 12</fullName>
    </recommendedName>
    <alternativeName>
        <fullName evidence="9">Mitochondrial inheritance component MDM12</fullName>
    </alternativeName>
</protein>
<evidence type="ECO:0000256" key="8">
    <source>
        <dbReference type="ARBA" id="ARBA00023136"/>
    </source>
</evidence>
<feature type="compositionally biased region" description="Low complexity" evidence="10">
    <location>
        <begin position="102"/>
        <end position="122"/>
    </location>
</feature>
<evidence type="ECO:0000256" key="3">
    <source>
        <dbReference type="ARBA" id="ARBA00022787"/>
    </source>
</evidence>
<comment type="subcellular location">
    <subcellularLocation>
        <location evidence="1">Membrane</location>
    </subcellularLocation>
    <subcellularLocation>
        <location evidence="9">Mitochondrion outer membrane</location>
        <topology evidence="9">Peripheral membrane protein</topology>
        <orientation evidence="9">Cytoplasmic side</orientation>
    </subcellularLocation>
    <subcellularLocation>
        <location evidence="9">Endoplasmic reticulum membrane</location>
        <topology evidence="9">Peripheral membrane protein</topology>
        <orientation evidence="9">Cytoplasmic side</orientation>
    </subcellularLocation>
    <text evidence="9">The ERMES/MDM complex localizes to a few discrete foci (around 10 per single cell), that represent mitochondria-endoplasmic reticulum junctions. These foci are often found next to mtDNA nucleoids.</text>
</comment>
<dbReference type="InterPro" id="IPR027532">
    <property type="entry name" value="Mdm12"/>
</dbReference>
<evidence type="ECO:0000256" key="9">
    <source>
        <dbReference type="HAMAP-Rule" id="MF_03104"/>
    </source>
</evidence>
<feature type="compositionally biased region" description="Basic and acidic residues" evidence="10">
    <location>
        <begin position="362"/>
        <end position="372"/>
    </location>
</feature>
<dbReference type="PROSITE" id="PS51847">
    <property type="entry name" value="SMP"/>
    <property type="match status" value="1"/>
</dbReference>
<feature type="compositionally biased region" description="Basic residues" evidence="10">
    <location>
        <begin position="506"/>
        <end position="516"/>
    </location>
</feature>
<comment type="similarity">
    <text evidence="9">Belongs to the MDM12 family.</text>
</comment>
<dbReference type="AlphaFoldDB" id="A0A448YJV9"/>
<evidence type="ECO:0000256" key="5">
    <source>
        <dbReference type="ARBA" id="ARBA00023055"/>
    </source>
</evidence>
<proteinExistence type="inferred from homology"/>
<dbReference type="OrthoDB" id="3356905at2759"/>
<dbReference type="GO" id="GO:0005789">
    <property type="term" value="C:endoplasmic reticulum membrane"/>
    <property type="evidence" value="ECO:0007669"/>
    <property type="project" value="UniProtKB-SubCell"/>
</dbReference>
<feature type="region of interest" description="Disordered" evidence="10">
    <location>
        <begin position="184"/>
        <end position="230"/>
    </location>
</feature>
<feature type="compositionally biased region" description="Polar residues" evidence="10">
    <location>
        <begin position="74"/>
        <end position="94"/>
    </location>
</feature>
<feature type="region of interest" description="Disordered" evidence="10">
    <location>
        <begin position="461"/>
        <end position="516"/>
    </location>
</feature>
<evidence type="ECO:0000256" key="2">
    <source>
        <dbReference type="ARBA" id="ARBA00022448"/>
    </source>
</evidence>
<dbReference type="PANTHER" id="PTHR28204:SF1">
    <property type="entry name" value="MITOCHONDRIAL DISTRIBUTION AND MORPHOLOGY PROTEIN 12"/>
    <property type="match status" value="1"/>
</dbReference>
<name>A0A448YJV9_BRENA</name>
<comment type="subunit">
    <text evidence="9">Component of the ER-mitochondria encounter structure (ERMES) or MDM complex, composed of MMM1, MDM10, MDM12 and MDM34. A MMM1 homodimer associates with one molecule of MDM12 on each side in a pairwise head-to-tail manner, and the SMP-LTD domains of MMM1 and MDM12 generate a continuous hydrophobic tunnel for phospholipid trafficking.</text>
</comment>
<dbReference type="Proteomes" id="UP000290900">
    <property type="component" value="Unassembled WGS sequence"/>
</dbReference>
<keyword evidence="2" id="KW-0813">Transport</keyword>
<feature type="region of interest" description="Disordered" evidence="10">
    <location>
        <begin position="67"/>
        <end position="127"/>
    </location>
</feature>
<evidence type="ECO:0000256" key="1">
    <source>
        <dbReference type="ARBA" id="ARBA00004370"/>
    </source>
</evidence>
<dbReference type="STRING" id="13370.A0A448YJV9"/>
<dbReference type="GO" id="GO:0008289">
    <property type="term" value="F:lipid binding"/>
    <property type="evidence" value="ECO:0007669"/>
    <property type="project" value="UniProtKB-KW"/>
</dbReference>
<dbReference type="InterPro" id="IPR031468">
    <property type="entry name" value="SMP_LBD"/>
</dbReference>
<feature type="region of interest" description="Disordered" evidence="10">
    <location>
        <begin position="357"/>
        <end position="394"/>
    </location>
</feature>
<evidence type="ECO:0000313" key="13">
    <source>
        <dbReference type="Proteomes" id="UP000290900"/>
    </source>
</evidence>
<evidence type="ECO:0000256" key="7">
    <source>
        <dbReference type="ARBA" id="ARBA00023128"/>
    </source>
</evidence>
<dbReference type="GO" id="GO:0015914">
    <property type="term" value="P:phospholipid transport"/>
    <property type="evidence" value="ECO:0007669"/>
    <property type="project" value="TreeGrafter"/>
</dbReference>
<feature type="compositionally biased region" description="Acidic residues" evidence="10">
    <location>
        <begin position="464"/>
        <end position="499"/>
    </location>
</feature>
<evidence type="ECO:0000256" key="10">
    <source>
        <dbReference type="SAM" id="MobiDB-lite"/>
    </source>
</evidence>
<keyword evidence="13" id="KW-1185">Reference proteome</keyword>
<gene>
    <name evidence="9" type="primary">MDM12</name>
    <name evidence="12" type="ORF">BRENAR_LOCUS1944</name>
</gene>
<accession>A0A448YJV9</accession>
<sequence>MSFDINWDTIYTDASLRDSLKTFLNERLSSINLPNYMDNLQVVEVDLGSKSPQVSIRDIDYPFTEFYGDEEGQGSASSTMSSGQTRIRSKNNPSPERGQPISMSSGLTRSSSPSLSGRLGSPIPIGPTTGLLIPRPSSPYFQGLHNGVGIGAFGMKENDTVSQALKGTSDVFMAIPMDQNLSIDGVQEEPKPPVVSSPMKTRTNSQSTIGEGKEELDPNKPSSSRVPRGKNDIQMTVDIEWDSQIYIEVTCNLVVNYPSPEFITLPVRLKISDLLIHSLAVFAYLDHKVFISFLCDLDDNNTNVREAREDSRKSSVGDISGGFLSLDATRSGGGDRIDIIKDLKIEGELGDYEEIAEGGEQSAKDNDEDGRMTRNAMGSVFGSPSKLSAYSSNPLKRERQSVQQLGTTMTTTDSGTIAETSGNGSVLRNIGKIEKFLVSALRKMLISELAWPSWIELDLREGEGEGDDEEEGTEGEETEHEEEEEAEGADELDEPEELEEALHAQHSQHPHHKTPV</sequence>
<feature type="domain" description="SMP-LTD" evidence="11">
    <location>
        <begin position="1"/>
        <end position="460"/>
    </location>
</feature>
<evidence type="ECO:0000259" key="11">
    <source>
        <dbReference type="PROSITE" id="PS51847"/>
    </source>
</evidence>
<reference evidence="12 13" key="1">
    <citation type="submission" date="2018-12" db="EMBL/GenBank/DDBJ databases">
        <authorList>
            <person name="Tiukova I."/>
            <person name="Dainat J."/>
        </authorList>
    </citation>
    <scope>NUCLEOTIDE SEQUENCE [LARGE SCALE GENOMIC DNA]</scope>
</reference>
<dbReference type="GO" id="GO:0045040">
    <property type="term" value="P:protein insertion into mitochondrial outer membrane"/>
    <property type="evidence" value="ECO:0007669"/>
    <property type="project" value="UniProtKB-UniRule"/>
</dbReference>
<dbReference type="HAMAP" id="MF_03104">
    <property type="entry name" value="Mdm12"/>
    <property type="match status" value="1"/>
</dbReference>